<keyword evidence="6" id="KW-0560">Oxidoreductase</keyword>
<dbReference type="PANTHER" id="PTHR23023">
    <property type="entry name" value="DIMETHYLANILINE MONOOXYGENASE"/>
    <property type="match status" value="1"/>
</dbReference>
<protein>
    <submittedName>
        <fullName evidence="8">Cation diffusion facilitator CzcD-associated flavoprotein CzcO</fullName>
    </submittedName>
</protein>
<dbReference type="RefSeq" id="WP_109774576.1">
    <property type="nucleotide sequence ID" value="NZ_QGDQ01000012.1"/>
</dbReference>
<dbReference type="EMBL" id="QGDQ01000012">
    <property type="protein sequence ID" value="PWJ53570.1"/>
    <property type="molecule type" value="Genomic_DNA"/>
</dbReference>
<keyword evidence="9" id="KW-1185">Reference proteome</keyword>
<name>A0A316A999_9ACTN</name>
<dbReference type="InterPro" id="IPR036188">
    <property type="entry name" value="FAD/NAD-bd_sf"/>
</dbReference>
<dbReference type="PIRSF" id="PIRSF000332">
    <property type="entry name" value="FMO"/>
    <property type="match status" value="1"/>
</dbReference>
<dbReference type="SUPFAM" id="SSF51905">
    <property type="entry name" value="FAD/NAD(P)-binding domain"/>
    <property type="match status" value="2"/>
</dbReference>
<sequence>MKVGIVGAGFSGLVTAKVLSGLGHDVVVIEKCDDVGGVWSASRRYPGLHTQNGKDTYCFSDHPMPDDYPEWPSGEQVQRYLASYVEKFELQRFLRLGTELVSADPRDGGGWSLTTRPARVAQPASGAAAAPQEALEVDHLVVANGIFSDPHVPDYPGAEEFRAAGGRLLATSDVHDVEEVRGKHVVVVGYGKSACDVATALAPAAASLDVVARQLLWKVPRLLAGKLNYKYLLLTRLGEALFKYIDVKGVEKFLHGPGDGVRRQMIGSVQSLITKQLGLRKLGLVPSGPFEDIARSTVSLVTVGFFEAVKAGRITVHRDSQVVRLLADDDGRPAAELADGTVLPADLVLCGTGFRQHVRFLAPQVEARLHDDRGNFRLHRQIVPLDVPDLSFVGYNSSFFSPLSAEVAALYVADRLAGNDRVGDRAEALARVDRKLAWMEERTKGRHARGTNIIPFSMHNVDEVLEELELNLPAPKRAVQWLLPVDPGSYAGLHARLAQRLKRTGGARPSSSSSSPATPAASTLASADR</sequence>
<keyword evidence="3" id="KW-0285">Flavoprotein</keyword>
<evidence type="ECO:0000256" key="3">
    <source>
        <dbReference type="ARBA" id="ARBA00022630"/>
    </source>
</evidence>
<evidence type="ECO:0000256" key="2">
    <source>
        <dbReference type="ARBA" id="ARBA00010139"/>
    </source>
</evidence>
<keyword evidence="4" id="KW-0274">FAD</keyword>
<organism evidence="8 9">
    <name type="scientific">Quadrisphaera granulorum</name>
    <dbReference type="NCBI Taxonomy" id="317664"/>
    <lineage>
        <taxon>Bacteria</taxon>
        <taxon>Bacillati</taxon>
        <taxon>Actinomycetota</taxon>
        <taxon>Actinomycetes</taxon>
        <taxon>Kineosporiales</taxon>
        <taxon>Kineosporiaceae</taxon>
        <taxon>Quadrisphaera</taxon>
    </lineage>
</organism>
<evidence type="ECO:0000313" key="8">
    <source>
        <dbReference type="EMBL" id="PWJ53570.1"/>
    </source>
</evidence>
<dbReference type="GO" id="GO:0050661">
    <property type="term" value="F:NADP binding"/>
    <property type="evidence" value="ECO:0007669"/>
    <property type="project" value="InterPro"/>
</dbReference>
<evidence type="ECO:0000256" key="4">
    <source>
        <dbReference type="ARBA" id="ARBA00022827"/>
    </source>
</evidence>
<evidence type="ECO:0000256" key="5">
    <source>
        <dbReference type="ARBA" id="ARBA00022857"/>
    </source>
</evidence>
<dbReference type="Pfam" id="PF00743">
    <property type="entry name" value="FMO-like"/>
    <property type="match status" value="1"/>
</dbReference>
<proteinExistence type="inferred from homology"/>
<evidence type="ECO:0000256" key="1">
    <source>
        <dbReference type="ARBA" id="ARBA00009183"/>
    </source>
</evidence>
<comment type="similarity">
    <text evidence="1">Belongs to the FMO family.</text>
</comment>
<comment type="similarity">
    <text evidence="2">Belongs to the FAD-binding monooxygenase family.</text>
</comment>
<dbReference type="OrthoDB" id="5168853at2"/>
<evidence type="ECO:0000256" key="6">
    <source>
        <dbReference type="ARBA" id="ARBA00023002"/>
    </source>
</evidence>
<gene>
    <name evidence="8" type="ORF">BXY45_112144</name>
</gene>
<dbReference type="Gene3D" id="3.50.50.60">
    <property type="entry name" value="FAD/NAD(P)-binding domain"/>
    <property type="match status" value="1"/>
</dbReference>
<dbReference type="AlphaFoldDB" id="A0A316A999"/>
<dbReference type="InterPro" id="IPR000960">
    <property type="entry name" value="Flavin_mOase"/>
</dbReference>
<reference evidence="8 9" key="1">
    <citation type="submission" date="2018-03" db="EMBL/GenBank/DDBJ databases">
        <title>Genomic Encyclopedia of Archaeal and Bacterial Type Strains, Phase II (KMG-II): from individual species to whole genera.</title>
        <authorList>
            <person name="Goeker M."/>
        </authorList>
    </citation>
    <scope>NUCLEOTIDE SEQUENCE [LARGE SCALE GENOMIC DNA]</scope>
    <source>
        <strain evidence="8 9">DSM 44889</strain>
    </source>
</reference>
<keyword evidence="5" id="KW-0521">NADP</keyword>
<feature type="compositionally biased region" description="Low complexity" evidence="7">
    <location>
        <begin position="509"/>
        <end position="529"/>
    </location>
</feature>
<evidence type="ECO:0000256" key="7">
    <source>
        <dbReference type="SAM" id="MobiDB-lite"/>
    </source>
</evidence>
<dbReference type="Proteomes" id="UP000245469">
    <property type="component" value="Unassembled WGS sequence"/>
</dbReference>
<dbReference type="PRINTS" id="PR00370">
    <property type="entry name" value="FMOXYGENASE"/>
</dbReference>
<dbReference type="InterPro" id="IPR050346">
    <property type="entry name" value="FMO-like"/>
</dbReference>
<accession>A0A316A999</accession>
<dbReference type="InterPro" id="IPR020946">
    <property type="entry name" value="Flavin_mOase-like"/>
</dbReference>
<dbReference type="GO" id="GO:0050660">
    <property type="term" value="F:flavin adenine dinucleotide binding"/>
    <property type="evidence" value="ECO:0007669"/>
    <property type="project" value="InterPro"/>
</dbReference>
<comment type="caution">
    <text evidence="8">The sequence shown here is derived from an EMBL/GenBank/DDBJ whole genome shotgun (WGS) entry which is preliminary data.</text>
</comment>
<dbReference type="GO" id="GO:0004499">
    <property type="term" value="F:N,N-dimethylaniline monooxygenase activity"/>
    <property type="evidence" value="ECO:0007669"/>
    <property type="project" value="InterPro"/>
</dbReference>
<feature type="region of interest" description="Disordered" evidence="7">
    <location>
        <begin position="501"/>
        <end position="529"/>
    </location>
</feature>
<evidence type="ECO:0000313" key="9">
    <source>
        <dbReference type="Proteomes" id="UP000245469"/>
    </source>
</evidence>